<name>A0A423UFZ3_9BIFI</name>
<organism evidence="2 3">
    <name type="scientific">Bifidobacterium mongoliense</name>
    <dbReference type="NCBI Taxonomy" id="518643"/>
    <lineage>
        <taxon>Bacteria</taxon>
        <taxon>Bacillati</taxon>
        <taxon>Actinomycetota</taxon>
        <taxon>Actinomycetes</taxon>
        <taxon>Bifidobacteriales</taxon>
        <taxon>Bifidobacteriaceae</taxon>
        <taxon>Bifidobacterium</taxon>
    </lineage>
</organism>
<sequence>MHCPTRSHTSHCLTRSRPLRGDFGGELRPHTMYLLARSRRRRNPDRTRQGFGLLNADAPHQIDQLAPHRINFTVEQGSSGPKSLIHPFSKPDSGGPFTLCSTFAPTMKSGITKTAIPPIRKNGTERGPAVCAQKTTQSALGVSGGGAGARSAQITRRCECTTPRVPGRCGRPGGGRCTSGAGARRREGRCPYPGEPEAITRGPPALAPPFGRRRMTHSARPRHHAGAYRISCTALSDGDG</sequence>
<reference evidence="2 3" key="1">
    <citation type="submission" date="2018-07" db="EMBL/GenBank/DDBJ databases">
        <title>The role of parmesan cheese in vectoring bovine microbiota.</title>
        <authorList>
            <person name="Lugli G.A."/>
            <person name="Milani C."/>
        </authorList>
    </citation>
    <scope>NUCLEOTIDE SEQUENCE [LARGE SCALE GENOMIC DNA]</scope>
    <source>
        <strain evidence="2 3">BMONG18</strain>
    </source>
</reference>
<proteinExistence type="predicted"/>
<evidence type="ECO:0000256" key="1">
    <source>
        <dbReference type="SAM" id="MobiDB-lite"/>
    </source>
</evidence>
<feature type="compositionally biased region" description="Polar residues" evidence="1">
    <location>
        <begin position="1"/>
        <end position="13"/>
    </location>
</feature>
<gene>
    <name evidence="2" type="ORF">BMONG18_0169</name>
</gene>
<dbReference type="AlphaFoldDB" id="A0A423UFZ3"/>
<accession>A0A423UFZ3</accession>
<dbReference type="EMBL" id="QRAJ01000001">
    <property type="protein sequence ID" value="ROT87629.1"/>
    <property type="molecule type" value="Genomic_DNA"/>
</dbReference>
<feature type="region of interest" description="Disordered" evidence="1">
    <location>
        <begin position="37"/>
        <end position="56"/>
    </location>
</feature>
<feature type="region of interest" description="Disordered" evidence="1">
    <location>
        <begin position="171"/>
        <end position="208"/>
    </location>
</feature>
<protein>
    <submittedName>
        <fullName evidence="2">Uncharacterized protein</fullName>
    </submittedName>
</protein>
<evidence type="ECO:0000313" key="2">
    <source>
        <dbReference type="EMBL" id="ROT87629.1"/>
    </source>
</evidence>
<evidence type="ECO:0000313" key="3">
    <source>
        <dbReference type="Proteomes" id="UP000285266"/>
    </source>
</evidence>
<comment type="caution">
    <text evidence="2">The sequence shown here is derived from an EMBL/GenBank/DDBJ whole genome shotgun (WGS) entry which is preliminary data.</text>
</comment>
<feature type="region of interest" description="Disordered" evidence="1">
    <location>
        <begin position="1"/>
        <end position="24"/>
    </location>
</feature>
<dbReference type="Proteomes" id="UP000285266">
    <property type="component" value="Unassembled WGS sequence"/>
</dbReference>